<feature type="transmembrane region" description="Helical" evidence="6">
    <location>
        <begin position="249"/>
        <end position="266"/>
    </location>
</feature>
<feature type="transmembrane region" description="Helical" evidence="6">
    <location>
        <begin position="629"/>
        <end position="647"/>
    </location>
</feature>
<accession>A0ABT4R453</accession>
<evidence type="ECO:0000256" key="5">
    <source>
        <dbReference type="ARBA" id="ARBA00023136"/>
    </source>
</evidence>
<dbReference type="CDD" id="cd06579">
    <property type="entry name" value="TM_PBP1_transp_AraH_like"/>
    <property type="match status" value="2"/>
</dbReference>
<feature type="transmembrane region" description="Helical" evidence="6">
    <location>
        <begin position="575"/>
        <end position="601"/>
    </location>
</feature>
<evidence type="ECO:0000313" key="8">
    <source>
        <dbReference type="Proteomes" id="UP001152178"/>
    </source>
</evidence>
<feature type="transmembrane region" description="Helical" evidence="6">
    <location>
        <begin position="20"/>
        <end position="37"/>
    </location>
</feature>
<feature type="transmembrane region" description="Helical" evidence="6">
    <location>
        <begin position="128"/>
        <end position="146"/>
    </location>
</feature>
<feature type="transmembrane region" description="Helical" evidence="6">
    <location>
        <begin position="653"/>
        <end position="671"/>
    </location>
</feature>
<dbReference type="InterPro" id="IPR001851">
    <property type="entry name" value="ABC_transp_permease"/>
</dbReference>
<keyword evidence="5 6" id="KW-0472">Membrane</keyword>
<organism evidence="7 8">
    <name type="scientific">Mesorhizobium qingshengii</name>
    <dbReference type="NCBI Taxonomy" id="1165689"/>
    <lineage>
        <taxon>Bacteria</taxon>
        <taxon>Pseudomonadati</taxon>
        <taxon>Pseudomonadota</taxon>
        <taxon>Alphaproteobacteria</taxon>
        <taxon>Hyphomicrobiales</taxon>
        <taxon>Phyllobacteriaceae</taxon>
        <taxon>Mesorhizobium</taxon>
    </lineage>
</organism>
<dbReference type="Pfam" id="PF02653">
    <property type="entry name" value="BPD_transp_2"/>
    <property type="match status" value="2"/>
</dbReference>
<evidence type="ECO:0000256" key="1">
    <source>
        <dbReference type="ARBA" id="ARBA00004651"/>
    </source>
</evidence>
<evidence type="ECO:0000313" key="7">
    <source>
        <dbReference type="EMBL" id="MCZ8548545.1"/>
    </source>
</evidence>
<feature type="transmembrane region" description="Helical" evidence="6">
    <location>
        <begin position="377"/>
        <end position="396"/>
    </location>
</feature>
<feature type="transmembrane region" description="Helical" evidence="6">
    <location>
        <begin position="402"/>
        <end position="420"/>
    </location>
</feature>
<evidence type="ECO:0000256" key="3">
    <source>
        <dbReference type="ARBA" id="ARBA00022692"/>
    </source>
</evidence>
<comment type="caution">
    <text evidence="7">The sequence shown here is derived from an EMBL/GenBank/DDBJ whole genome shotgun (WGS) entry which is preliminary data.</text>
</comment>
<feature type="transmembrane region" description="Helical" evidence="6">
    <location>
        <begin position="166"/>
        <end position="187"/>
    </location>
</feature>
<evidence type="ECO:0000256" key="6">
    <source>
        <dbReference type="SAM" id="Phobius"/>
    </source>
</evidence>
<feature type="transmembrane region" description="Helical" evidence="6">
    <location>
        <begin position="523"/>
        <end position="544"/>
    </location>
</feature>
<dbReference type="PANTHER" id="PTHR32196">
    <property type="entry name" value="ABC TRANSPORTER PERMEASE PROTEIN YPHD-RELATED-RELATED"/>
    <property type="match status" value="1"/>
</dbReference>
<dbReference type="PROSITE" id="PS51257">
    <property type="entry name" value="PROKAR_LIPOPROTEIN"/>
    <property type="match status" value="1"/>
</dbReference>
<feature type="transmembrane region" description="Helical" evidence="6">
    <location>
        <begin position="297"/>
        <end position="316"/>
    </location>
</feature>
<feature type="transmembrane region" description="Helical" evidence="6">
    <location>
        <begin position="607"/>
        <end position="624"/>
    </location>
</feature>
<comment type="subcellular location">
    <subcellularLocation>
        <location evidence="1">Cell membrane</location>
        <topology evidence="1">Multi-pass membrane protein</topology>
    </subcellularLocation>
</comment>
<feature type="transmembrane region" description="Helical" evidence="6">
    <location>
        <begin position="218"/>
        <end position="237"/>
    </location>
</feature>
<dbReference type="Proteomes" id="UP001152178">
    <property type="component" value="Unassembled WGS sequence"/>
</dbReference>
<feature type="transmembrane region" description="Helical" evidence="6">
    <location>
        <begin position="49"/>
        <end position="69"/>
    </location>
</feature>
<feature type="transmembrane region" description="Helical" evidence="6">
    <location>
        <begin position="98"/>
        <end position="121"/>
    </location>
</feature>
<dbReference type="EMBL" id="JAPFQA010000030">
    <property type="protein sequence ID" value="MCZ8548545.1"/>
    <property type="molecule type" value="Genomic_DNA"/>
</dbReference>
<evidence type="ECO:0000256" key="4">
    <source>
        <dbReference type="ARBA" id="ARBA00022989"/>
    </source>
</evidence>
<dbReference type="PANTHER" id="PTHR32196:SF72">
    <property type="entry name" value="RIBOSE IMPORT PERMEASE PROTEIN RBSC"/>
    <property type="match status" value="1"/>
</dbReference>
<name>A0ABT4R453_9HYPH</name>
<proteinExistence type="predicted"/>
<protein>
    <submittedName>
        <fullName evidence="7">ABC transporter permease</fullName>
    </submittedName>
</protein>
<dbReference type="RefSeq" id="WP_269908794.1">
    <property type="nucleotide sequence ID" value="NZ_JAPFQA010000030.1"/>
</dbReference>
<evidence type="ECO:0000256" key="2">
    <source>
        <dbReference type="ARBA" id="ARBA00022475"/>
    </source>
</evidence>
<keyword evidence="8" id="KW-1185">Reference proteome</keyword>
<sequence>MTLRGSNDLLRFVRRNDGMLIALATLACVFGVLNLNLQQTFSYYDVSNTFSSTATLALAAMGATIVVLIRGLDLSVGAVISLSNCLAAANMGDSSLSMIGWSLAGVLAGTATGLFNAVFIVLFRLPSIIVTLATMFIVEGLTLLVLEQPGGAVPPAFSNFLIGDAIPGLIQAPAVVILLALVVWALLRNTRLGTYIYAVGSDPDAARSKGVPVPLTRMLVYVIAGTFYGAAGVFLTAQTGSGDPTVGPPMLLPVFVAVVLGGTSFAGGRGGCVGTVLGAFTVMLIVNLLLVFNVPTFYATIVEGGLLIMAVLANSVPRIREVMATAWIVVQKRSAGMPRFDRPAVAPSTHTRNDETLPANPVARWLRRHRSALRFTVPTYLGLAVLLLVTAAMFHGRLSVEIYVNTLLVLGSFLAVLGLGQGTVVISGGLDLSVPAMITFSGVLLCEWNAPGSSSITLLVGVALLGALIGSVSGIGVGILGIHPLIMTLAMNGIIDGATLVMTDGTPRGVPPGVVSWFMTGKILGLTPVVYGLMLFVICASFLLGRTVYARRLYLVGSSPLVARFSGVSVGRVQIAAYGLSGLCSAVVGIMLAGFSGQAFIDMGTPYLLPSIAVIVIGGVAMSGGRGTYLGIFGGALLLTALTTVLQGMLLPVAIRNVIFGLVILGAVIGLRENQA</sequence>
<reference evidence="7" key="1">
    <citation type="submission" date="2022-11" db="EMBL/GenBank/DDBJ databases">
        <authorList>
            <person name="Coimbra C."/>
        </authorList>
    </citation>
    <scope>NUCLEOTIDE SEQUENCE</scope>
    <source>
        <strain evidence="7">Jales19</strain>
    </source>
</reference>
<keyword evidence="4 6" id="KW-1133">Transmembrane helix</keyword>
<keyword evidence="3 6" id="KW-0812">Transmembrane</keyword>
<keyword evidence="2" id="KW-1003">Cell membrane</keyword>
<gene>
    <name evidence="7" type="ORF">OOJ09_30655</name>
</gene>
<feature type="transmembrane region" description="Helical" evidence="6">
    <location>
        <begin position="456"/>
        <end position="478"/>
    </location>
</feature>
<feature type="transmembrane region" description="Helical" evidence="6">
    <location>
        <begin position="273"/>
        <end position="291"/>
    </location>
</feature>